<reference evidence="1 2" key="1">
    <citation type="journal article" date="2006" name="Proc. Natl. Acad. Sci. U.S.A.">
        <title>Genomic analysis of the uncultivated marine crenarchaeote Cenarchaeum symbiosum.</title>
        <authorList>
            <person name="Hallam S.J."/>
            <person name="Konstantinidis K.T."/>
            <person name="Putnam N."/>
            <person name="Schleper C."/>
            <person name="Watanabe Y."/>
            <person name="Sugahara J."/>
            <person name="Preston C."/>
            <person name="de la Torre J."/>
            <person name="Richardson P.M."/>
            <person name="DeLong E.F."/>
        </authorList>
    </citation>
    <scope>NUCLEOTIDE SEQUENCE [LARGE SCALE GENOMIC DNA]</scope>
    <source>
        <strain evidence="2">A</strain>
    </source>
</reference>
<name>A0RXL0_CENSY</name>
<organism evidence="1 2">
    <name type="scientific">Cenarchaeum symbiosum (strain A)</name>
    <dbReference type="NCBI Taxonomy" id="414004"/>
    <lineage>
        <taxon>Archaea</taxon>
        <taxon>Nitrososphaerota</taxon>
        <taxon>Candidatus Cenarchaeales</taxon>
        <taxon>Candidatus Cenarchaeaceae</taxon>
        <taxon>Candidatus Cenarchaeum</taxon>
    </lineage>
</organism>
<dbReference type="PANTHER" id="PTHR40393:SF2">
    <property type="entry name" value="ALPHA-AMINOADIPATE_GLUTAMATE CARRIER PROTEIN LYSW"/>
    <property type="match status" value="1"/>
</dbReference>
<evidence type="ECO:0000313" key="1">
    <source>
        <dbReference type="EMBL" id="ABK78077.1"/>
    </source>
</evidence>
<dbReference type="Pfam" id="PF21344">
    <property type="entry name" value="Zn_ribbon_LysW"/>
    <property type="match status" value="1"/>
</dbReference>
<gene>
    <name evidence="1" type="ordered locus">CENSYa_1455</name>
</gene>
<dbReference type="HOGENOM" id="CLU_195720_1_0_2"/>
<protein>
    <submittedName>
        <fullName evidence="1">Lysine biosynthesis protein</fullName>
    </submittedName>
</protein>
<sequence length="55" mass="6001">MKCEECDAVLNPPKDAISGEIISCPDCGSDYEIVKKEGGEIELKKAEKVAEDWGE</sequence>
<dbReference type="InterPro" id="IPR005906">
    <property type="entry name" value="LysW"/>
</dbReference>
<dbReference type="Gene3D" id="2.20.28.160">
    <property type="match status" value="1"/>
</dbReference>
<dbReference type="EnsemblBacteria" id="ABK78077">
    <property type="protein sequence ID" value="ABK78077"/>
    <property type="gene ID" value="CENSYa_1455"/>
</dbReference>
<dbReference type="KEGG" id="csy:CENSYa_1455"/>
<dbReference type="Proteomes" id="UP000000758">
    <property type="component" value="Chromosome"/>
</dbReference>
<accession>A0RXL0</accession>
<dbReference type="NCBIfam" id="NF041070">
    <property type="entry name" value="carrier_LysW_Arch"/>
    <property type="match status" value="1"/>
</dbReference>
<dbReference type="PANTHER" id="PTHR40393">
    <property type="entry name" value="LYSINE BIOSYNTHESIS PROTEIN-RELATED-RELATED"/>
    <property type="match status" value="1"/>
</dbReference>
<keyword evidence="2" id="KW-1185">Reference proteome</keyword>
<dbReference type="STRING" id="414004.CENSYa_1455"/>
<dbReference type="CDD" id="cd13946">
    <property type="entry name" value="LysW"/>
    <property type="match status" value="1"/>
</dbReference>
<evidence type="ECO:0000313" key="2">
    <source>
        <dbReference type="Proteomes" id="UP000000758"/>
    </source>
</evidence>
<dbReference type="AlphaFoldDB" id="A0RXL0"/>
<proteinExistence type="predicted"/>
<dbReference type="EMBL" id="DP000238">
    <property type="protein sequence ID" value="ABK78077.1"/>
    <property type="molecule type" value="Genomic_DNA"/>
</dbReference>